<dbReference type="InterPro" id="IPR009022">
    <property type="entry name" value="EFG_III"/>
</dbReference>
<dbReference type="FunFam" id="3.30.70.870:FF:000016">
    <property type="entry name" value="Translation elongation factor G"/>
    <property type="match status" value="1"/>
</dbReference>
<gene>
    <name evidence="10" type="primary">fusA</name>
    <name evidence="10" type="ORF">FHQ18_06225</name>
</gene>
<dbReference type="InterPro" id="IPR035647">
    <property type="entry name" value="EFG_III/V"/>
</dbReference>
<dbReference type="InterPro" id="IPR020568">
    <property type="entry name" value="Ribosomal_Su5_D2-typ_SF"/>
</dbReference>
<dbReference type="FunFam" id="3.40.50.300:FF:001994">
    <property type="entry name" value="Translation elongation factor G"/>
    <property type="match status" value="1"/>
</dbReference>
<dbReference type="AlphaFoldDB" id="A0A5A8F396"/>
<dbReference type="InterPro" id="IPR000795">
    <property type="entry name" value="T_Tr_GTP-bd_dom"/>
</dbReference>
<keyword evidence="11" id="KW-1185">Reference proteome</keyword>
<dbReference type="CDD" id="cd01434">
    <property type="entry name" value="EFG_mtEFG1_IV"/>
    <property type="match status" value="1"/>
</dbReference>
<dbReference type="OrthoDB" id="9801591at2"/>
<dbReference type="InterPro" id="IPR053905">
    <property type="entry name" value="EF-G-like_DII"/>
</dbReference>
<evidence type="ECO:0000256" key="6">
    <source>
        <dbReference type="ARBA" id="ARBA00023134"/>
    </source>
</evidence>
<dbReference type="GO" id="GO:0032790">
    <property type="term" value="P:ribosome disassembly"/>
    <property type="evidence" value="ECO:0007669"/>
    <property type="project" value="TreeGrafter"/>
</dbReference>
<dbReference type="RefSeq" id="WP_149266307.1">
    <property type="nucleotide sequence ID" value="NZ_VFJB01000005.1"/>
</dbReference>
<dbReference type="SUPFAM" id="SSF54211">
    <property type="entry name" value="Ribosomal protein S5 domain 2-like"/>
    <property type="match status" value="1"/>
</dbReference>
<evidence type="ECO:0000256" key="4">
    <source>
        <dbReference type="ARBA" id="ARBA00022768"/>
    </source>
</evidence>
<reference evidence="10 11" key="1">
    <citation type="submission" date="2019-06" db="EMBL/GenBank/DDBJ databases">
        <title>Genomic insights into carbon and energy metabolism of Deferribacter autotrophicus revealed new metabolic traits in the phylum Deferribacteres.</title>
        <authorList>
            <person name="Slobodkin A.I."/>
            <person name="Slobodkina G.B."/>
            <person name="Allioux M."/>
            <person name="Alain K."/>
            <person name="Jebbar M."/>
            <person name="Shadrin V."/>
            <person name="Kublanov I.V."/>
            <person name="Toshchakov S.V."/>
            <person name="Bonch-Osmolovskaya E.A."/>
        </authorList>
    </citation>
    <scope>NUCLEOTIDE SEQUENCE [LARGE SCALE GENOMIC DNA]</scope>
    <source>
        <strain evidence="10 11">SL50</strain>
    </source>
</reference>
<keyword evidence="5" id="KW-0648">Protein biosynthesis</keyword>
<dbReference type="PANTHER" id="PTHR43261:SF7">
    <property type="entry name" value="ELONGATION FACTOR G-LIKE PROTEIN"/>
    <property type="match status" value="1"/>
</dbReference>
<dbReference type="EMBL" id="VFJB01000005">
    <property type="protein sequence ID" value="KAA0257986.1"/>
    <property type="molecule type" value="Genomic_DNA"/>
</dbReference>
<sequence length="694" mass="77549">MNVSSPKNIRNVAFISHGGAGKTSLVETILFNAKATNRIGSVDNGTTIMDFDPVEIEKKISINAKVATIEWKKHLLNILDTPGYANFLHETKVALSAVGGAVVIASAITGVKAETERVWKFAEEFDLAKIIFVNKMDKERADFFRALGDIEQSFGVTPLPIFLPIGKENSFKGIVDLVKMKAYIYPDEPTAEFKEAEIPAEMMDEVENYRTKLVEAVSETDDELIEKYLEGEELTEEEIKKGLREGTIAKRFIPVLCGSAVKNIGSKFLLEAIIDYLPSPLEREYKIAIDEKTGEEVPVRPEDENFMAFVFKTFIDPFAGKLTIFRVYSGELTTDSEIYNSNKGEYEKVNQLYLLQGKNFIKTDKLIAGQIAMINKLKYTTTFDTLCGKKCTLKFKPVEVPEPVISFSLQPKSKDDEDKVSNGLHRLMEEDIGIRVGRDEQTNELLLSGMGQMHIEVVVEKLKEKFKVDVELKTPKVPYKETIKFSAKGQGKYKKQTGGRGQYGDVWIELQPLERGAGFEFEDKIVGGVVPKQYIPAVEKGIREAAQEGILAGYPMVDFKAILYDGSYHSVDSSELAFKIAASMAFKKVALEAKPVLLEPIMNIDVFVPEDAVGTVLGDLNARRGRIINVEPQITGQHIRAQVPMAEILKYAPDLRSMTGGRGMFTMEFSHYEEVPTHIAEKIIAQAKAEKEKE</sequence>
<dbReference type="Pfam" id="PF00679">
    <property type="entry name" value="EFG_C"/>
    <property type="match status" value="1"/>
</dbReference>
<dbReference type="GO" id="GO:0003746">
    <property type="term" value="F:translation elongation factor activity"/>
    <property type="evidence" value="ECO:0007669"/>
    <property type="project" value="UniProtKB-UniRule"/>
</dbReference>
<evidence type="ECO:0000256" key="2">
    <source>
        <dbReference type="ARBA" id="ARBA00017872"/>
    </source>
</evidence>
<dbReference type="CDD" id="cd16262">
    <property type="entry name" value="EFG_III"/>
    <property type="match status" value="1"/>
</dbReference>
<dbReference type="InterPro" id="IPR027417">
    <property type="entry name" value="P-loop_NTPase"/>
</dbReference>
<dbReference type="PROSITE" id="PS51722">
    <property type="entry name" value="G_TR_2"/>
    <property type="match status" value="1"/>
</dbReference>
<dbReference type="SMART" id="SM00838">
    <property type="entry name" value="EFG_C"/>
    <property type="match status" value="1"/>
</dbReference>
<organism evidence="10 11">
    <name type="scientific">Deferribacter autotrophicus</name>
    <dbReference type="NCBI Taxonomy" id="500465"/>
    <lineage>
        <taxon>Bacteria</taxon>
        <taxon>Pseudomonadati</taxon>
        <taxon>Deferribacterota</taxon>
        <taxon>Deferribacteres</taxon>
        <taxon>Deferribacterales</taxon>
        <taxon>Deferribacteraceae</taxon>
        <taxon>Deferribacter</taxon>
    </lineage>
</organism>
<evidence type="ECO:0000256" key="3">
    <source>
        <dbReference type="ARBA" id="ARBA00022741"/>
    </source>
</evidence>
<dbReference type="InterPro" id="IPR004540">
    <property type="entry name" value="Transl_elong_EFG/EF2"/>
</dbReference>
<dbReference type="Gene3D" id="3.30.230.10">
    <property type="match status" value="1"/>
</dbReference>
<dbReference type="SUPFAM" id="SSF52540">
    <property type="entry name" value="P-loop containing nucleoside triphosphate hydrolases"/>
    <property type="match status" value="1"/>
</dbReference>
<dbReference type="FunFam" id="3.30.70.240:FF:000001">
    <property type="entry name" value="Elongation factor G"/>
    <property type="match status" value="1"/>
</dbReference>
<accession>A0A5A8F396</accession>
<dbReference type="NCBIfam" id="TIGR00231">
    <property type="entry name" value="small_GTP"/>
    <property type="match status" value="1"/>
</dbReference>
<dbReference type="Pfam" id="PF00009">
    <property type="entry name" value="GTP_EFTU"/>
    <property type="match status" value="1"/>
</dbReference>
<dbReference type="InterPro" id="IPR000640">
    <property type="entry name" value="EFG_V-like"/>
</dbReference>
<dbReference type="PANTHER" id="PTHR43261">
    <property type="entry name" value="TRANSLATION ELONGATION FACTOR G-RELATED"/>
    <property type="match status" value="1"/>
</dbReference>
<dbReference type="SUPFAM" id="SSF50447">
    <property type="entry name" value="Translation proteins"/>
    <property type="match status" value="1"/>
</dbReference>
<comment type="caution">
    <text evidence="10">The sequence shown here is derived from an EMBL/GenBank/DDBJ whole genome shotgun (WGS) entry which is preliminary data.</text>
</comment>
<dbReference type="Pfam" id="PF22042">
    <property type="entry name" value="EF-G_D2"/>
    <property type="match status" value="1"/>
</dbReference>
<dbReference type="CDD" id="cd03713">
    <property type="entry name" value="EFG_mtEFG_C"/>
    <property type="match status" value="1"/>
</dbReference>
<proteinExistence type="inferred from homology"/>
<dbReference type="CDD" id="cd04170">
    <property type="entry name" value="EF-G_bact"/>
    <property type="match status" value="1"/>
</dbReference>
<evidence type="ECO:0000256" key="7">
    <source>
        <dbReference type="ARBA" id="ARBA00024731"/>
    </source>
</evidence>
<dbReference type="NCBIfam" id="NF009379">
    <property type="entry name" value="PRK12740.1-3"/>
    <property type="match status" value="1"/>
</dbReference>
<dbReference type="Gene3D" id="3.30.70.240">
    <property type="match status" value="1"/>
</dbReference>
<dbReference type="SMART" id="SM00889">
    <property type="entry name" value="EFG_IV"/>
    <property type="match status" value="1"/>
</dbReference>
<comment type="function">
    <text evidence="7">Catalyzes the GTP-dependent ribosomal translocation step during translation elongation. During this step, the ribosome changes from the pre-translocational (PRE) to the post-translocational (POST) state as the newly formed A-site-bound peptidyl-tRNA and P-site-bound deacylated tRNA move to the P and E sites, respectively. Catalyzes the coordinated movement of the two tRNA molecules, the mRNA and conformational changes in the ribosome.</text>
</comment>
<feature type="domain" description="Tr-type G" evidence="9">
    <location>
        <begin position="7"/>
        <end position="281"/>
    </location>
</feature>
<dbReference type="Proteomes" id="UP000322876">
    <property type="component" value="Unassembled WGS sequence"/>
</dbReference>
<dbReference type="InterPro" id="IPR005225">
    <property type="entry name" value="Small_GTP-bd"/>
</dbReference>
<dbReference type="GO" id="GO:0005525">
    <property type="term" value="F:GTP binding"/>
    <property type="evidence" value="ECO:0007669"/>
    <property type="project" value="UniProtKB-UniRule"/>
</dbReference>
<dbReference type="FunFam" id="3.30.230.10:FF:000003">
    <property type="entry name" value="Elongation factor G"/>
    <property type="match status" value="1"/>
</dbReference>
<dbReference type="NCBIfam" id="NF009891">
    <property type="entry name" value="PRK13351.1-1"/>
    <property type="match status" value="1"/>
</dbReference>
<dbReference type="Gene3D" id="3.40.50.300">
    <property type="entry name" value="P-loop containing nucleotide triphosphate hydrolases"/>
    <property type="match status" value="1"/>
</dbReference>
<keyword evidence="3" id="KW-0547">Nucleotide-binding</keyword>
<dbReference type="Pfam" id="PF14492">
    <property type="entry name" value="EFG_III"/>
    <property type="match status" value="1"/>
</dbReference>
<dbReference type="InterPro" id="IPR005517">
    <property type="entry name" value="Transl_elong_EFG/EF2_IV"/>
</dbReference>
<dbReference type="NCBIfam" id="NF009381">
    <property type="entry name" value="PRK12740.1-5"/>
    <property type="match status" value="1"/>
</dbReference>
<evidence type="ECO:0000259" key="9">
    <source>
        <dbReference type="PROSITE" id="PS51722"/>
    </source>
</evidence>
<evidence type="ECO:0000256" key="8">
    <source>
        <dbReference type="NCBIfam" id="TIGR00484"/>
    </source>
</evidence>
<dbReference type="InterPro" id="IPR009000">
    <property type="entry name" value="Transl_B-barrel_sf"/>
</dbReference>
<dbReference type="GO" id="GO:0003924">
    <property type="term" value="F:GTPase activity"/>
    <property type="evidence" value="ECO:0007669"/>
    <property type="project" value="InterPro"/>
</dbReference>
<name>A0A5A8F396_9BACT</name>
<dbReference type="Gene3D" id="3.30.70.870">
    <property type="entry name" value="Elongation Factor G (Translational Gtpase), domain 3"/>
    <property type="match status" value="1"/>
</dbReference>
<dbReference type="Gene3D" id="2.40.30.10">
    <property type="entry name" value="Translation factors"/>
    <property type="match status" value="1"/>
</dbReference>
<dbReference type="Pfam" id="PF03764">
    <property type="entry name" value="EFG_IV"/>
    <property type="match status" value="1"/>
</dbReference>
<dbReference type="InterPro" id="IPR041095">
    <property type="entry name" value="EFG_II"/>
</dbReference>
<evidence type="ECO:0000313" key="11">
    <source>
        <dbReference type="Proteomes" id="UP000322876"/>
    </source>
</evidence>
<evidence type="ECO:0000256" key="5">
    <source>
        <dbReference type="ARBA" id="ARBA00022917"/>
    </source>
</evidence>
<protein>
    <recommendedName>
        <fullName evidence="2 8">Elongation factor G</fullName>
    </recommendedName>
</protein>
<dbReference type="CDD" id="cd04088">
    <property type="entry name" value="EFG_mtEFG_II"/>
    <property type="match status" value="1"/>
</dbReference>
<dbReference type="SUPFAM" id="SSF54980">
    <property type="entry name" value="EF-G C-terminal domain-like"/>
    <property type="match status" value="2"/>
</dbReference>
<dbReference type="InterPro" id="IPR014721">
    <property type="entry name" value="Ribsml_uS5_D2-typ_fold_subgr"/>
</dbReference>
<keyword evidence="4 10" id="KW-0251">Elongation factor</keyword>
<dbReference type="InterPro" id="IPR047872">
    <property type="entry name" value="EFG_IV"/>
</dbReference>
<comment type="similarity">
    <text evidence="1">Belongs to the TRAFAC class translation factor GTPase superfamily. Classic translation factor GTPase family. EF-G/EF-2 subfamily.</text>
</comment>
<dbReference type="NCBIfam" id="TIGR00484">
    <property type="entry name" value="EF-G"/>
    <property type="match status" value="1"/>
</dbReference>
<dbReference type="PRINTS" id="PR00315">
    <property type="entry name" value="ELONGATNFCT"/>
</dbReference>
<dbReference type="InterPro" id="IPR035649">
    <property type="entry name" value="EFG_V"/>
</dbReference>
<evidence type="ECO:0000256" key="1">
    <source>
        <dbReference type="ARBA" id="ARBA00005870"/>
    </source>
</evidence>
<evidence type="ECO:0000313" key="10">
    <source>
        <dbReference type="EMBL" id="KAA0257986.1"/>
    </source>
</evidence>
<keyword evidence="6" id="KW-0342">GTP-binding</keyword>